<dbReference type="InterPro" id="IPR011711">
    <property type="entry name" value="GntR_C"/>
</dbReference>
<dbReference type="SMART" id="SM00895">
    <property type="entry name" value="FCD"/>
    <property type="match status" value="1"/>
</dbReference>
<proteinExistence type="predicted"/>
<dbReference type="SMART" id="SM00345">
    <property type="entry name" value="HTH_GNTR"/>
    <property type="match status" value="1"/>
</dbReference>
<dbReference type="InterPro" id="IPR008920">
    <property type="entry name" value="TF_FadR/GntR_C"/>
</dbReference>
<evidence type="ECO:0000313" key="5">
    <source>
        <dbReference type="EMBL" id="EFL28048.1"/>
    </source>
</evidence>
<dbReference type="HOGENOM" id="CLU_017584_9_0_11"/>
<keyword evidence="6" id="KW-1185">Reference proteome</keyword>
<dbReference type="PROSITE" id="PS50949">
    <property type="entry name" value="HTH_GNTR"/>
    <property type="match status" value="1"/>
</dbReference>
<evidence type="ECO:0000256" key="2">
    <source>
        <dbReference type="ARBA" id="ARBA00023125"/>
    </source>
</evidence>
<dbReference type="Pfam" id="PF07729">
    <property type="entry name" value="FCD"/>
    <property type="match status" value="1"/>
</dbReference>
<dbReference type="InterPro" id="IPR036390">
    <property type="entry name" value="WH_DNA-bd_sf"/>
</dbReference>
<sequence length="267" mass="29771">MGANPDKGSGILRPMEGPWLSGEEMAPTKTLKRGAKVAEALAQEIVHDIVKRKLPPGTLLPSEAQMIEDYGVGRGSLREALRILEVHGLITMKPGRNGGPMVIEVRTRDYGRMSTLFYHLGGVTFGELLEARLVMEATMARLAAERNAPELGEQLAESCEKSVVEDDDRYFAATHDFHRKVSSMSGNPILNLVSMSLEDIFHDQVSGFLFPPDRREDVQATHKAIARAIAKGQAATAERLMRQHMQEYADYVRRRHPSLVDQVVNWR</sequence>
<keyword evidence="1" id="KW-0805">Transcription regulation</keyword>
<name>D9WP75_9ACTN</name>
<dbReference type="GO" id="GO:0003700">
    <property type="term" value="F:DNA-binding transcription factor activity"/>
    <property type="evidence" value="ECO:0007669"/>
    <property type="project" value="InterPro"/>
</dbReference>
<dbReference type="Pfam" id="PF00392">
    <property type="entry name" value="GntR"/>
    <property type="match status" value="1"/>
</dbReference>
<dbReference type="Gene3D" id="1.20.120.530">
    <property type="entry name" value="GntR ligand-binding domain-like"/>
    <property type="match status" value="1"/>
</dbReference>
<dbReference type="Proteomes" id="UP000003963">
    <property type="component" value="Unassembled WGS sequence"/>
</dbReference>
<evidence type="ECO:0000313" key="6">
    <source>
        <dbReference type="Proteomes" id="UP000003963"/>
    </source>
</evidence>
<dbReference type="GO" id="GO:0003677">
    <property type="term" value="F:DNA binding"/>
    <property type="evidence" value="ECO:0007669"/>
    <property type="project" value="UniProtKB-KW"/>
</dbReference>
<evidence type="ECO:0000256" key="3">
    <source>
        <dbReference type="ARBA" id="ARBA00023163"/>
    </source>
</evidence>
<accession>D9WP75</accession>
<dbReference type="AlphaFoldDB" id="D9WP75"/>
<evidence type="ECO:0000259" key="4">
    <source>
        <dbReference type="PROSITE" id="PS50949"/>
    </source>
</evidence>
<dbReference type="EMBL" id="GG657754">
    <property type="protein sequence ID" value="EFL28048.1"/>
    <property type="molecule type" value="Genomic_DNA"/>
</dbReference>
<dbReference type="PANTHER" id="PTHR43537">
    <property type="entry name" value="TRANSCRIPTIONAL REGULATOR, GNTR FAMILY"/>
    <property type="match status" value="1"/>
</dbReference>
<protein>
    <submittedName>
        <fullName evidence="5">Regulatory protein GntR, HTH</fullName>
    </submittedName>
</protein>
<dbReference type="STRING" id="457427.SSOG_07762"/>
<keyword evidence="2" id="KW-0238">DNA-binding</keyword>
<reference evidence="5 6" key="1">
    <citation type="submission" date="2009-02" db="EMBL/GenBank/DDBJ databases">
        <title>Annotation of Streptomyces hygroscopicus strain ATCC 53653.</title>
        <authorList>
            <consortium name="The Broad Institute Genome Sequencing Platform"/>
            <consortium name="Broad Institute Microbial Sequencing Center"/>
            <person name="Fischbach M."/>
            <person name="Godfrey P."/>
            <person name="Ward D."/>
            <person name="Young S."/>
            <person name="Zeng Q."/>
            <person name="Koehrsen M."/>
            <person name="Alvarado L."/>
            <person name="Berlin A.M."/>
            <person name="Bochicchio J."/>
            <person name="Borenstein D."/>
            <person name="Chapman S.B."/>
            <person name="Chen Z."/>
            <person name="Engels R."/>
            <person name="Freedman E."/>
            <person name="Gellesch M."/>
            <person name="Goldberg J."/>
            <person name="Griggs A."/>
            <person name="Gujja S."/>
            <person name="Heilman E.R."/>
            <person name="Heiman D.I."/>
            <person name="Hepburn T.A."/>
            <person name="Howarth C."/>
            <person name="Jen D."/>
            <person name="Larson L."/>
            <person name="Lewis B."/>
            <person name="Mehta T."/>
            <person name="Park D."/>
            <person name="Pearson M."/>
            <person name="Richards J."/>
            <person name="Roberts A."/>
            <person name="Saif S."/>
            <person name="Shea T.D."/>
            <person name="Shenoy N."/>
            <person name="Sisk P."/>
            <person name="Stolte C."/>
            <person name="Sykes S.N."/>
            <person name="Thomson T."/>
            <person name="Walk T."/>
            <person name="White J."/>
            <person name="Yandava C."/>
            <person name="Straight P."/>
            <person name="Clardy J."/>
            <person name="Hung D."/>
            <person name="Kolter R."/>
            <person name="Mekalanos J."/>
            <person name="Walker S."/>
            <person name="Walsh C.T."/>
            <person name="Wieland-Brown L.C."/>
            <person name="Haas B."/>
            <person name="Nusbaum C."/>
            <person name="Birren B."/>
        </authorList>
    </citation>
    <scope>NUCLEOTIDE SEQUENCE [LARGE SCALE GENOMIC DNA]</scope>
    <source>
        <strain evidence="5 6">ATCC 53653</strain>
    </source>
</reference>
<keyword evidence="3" id="KW-0804">Transcription</keyword>
<organism evidence="5 6">
    <name type="scientific">Streptomyces himastatinicus ATCC 53653</name>
    <dbReference type="NCBI Taxonomy" id="457427"/>
    <lineage>
        <taxon>Bacteria</taxon>
        <taxon>Bacillati</taxon>
        <taxon>Actinomycetota</taxon>
        <taxon>Actinomycetes</taxon>
        <taxon>Kitasatosporales</taxon>
        <taxon>Streptomycetaceae</taxon>
        <taxon>Streptomyces</taxon>
        <taxon>Streptomyces violaceusniger group</taxon>
    </lineage>
</organism>
<evidence type="ECO:0000256" key="1">
    <source>
        <dbReference type="ARBA" id="ARBA00023015"/>
    </source>
</evidence>
<dbReference type="PANTHER" id="PTHR43537:SF52">
    <property type="entry name" value="FATTY ACID METABOLISM REGULATOR PROTEIN"/>
    <property type="match status" value="1"/>
</dbReference>
<feature type="domain" description="HTH gntR-type" evidence="4">
    <location>
        <begin position="35"/>
        <end position="105"/>
    </location>
</feature>
<dbReference type="InterPro" id="IPR000524">
    <property type="entry name" value="Tscrpt_reg_HTH_GntR"/>
</dbReference>
<dbReference type="SUPFAM" id="SSF48008">
    <property type="entry name" value="GntR ligand-binding domain-like"/>
    <property type="match status" value="1"/>
</dbReference>
<dbReference type="PRINTS" id="PR00035">
    <property type="entry name" value="HTHGNTR"/>
</dbReference>
<dbReference type="SUPFAM" id="SSF46785">
    <property type="entry name" value="Winged helix' DNA-binding domain"/>
    <property type="match status" value="1"/>
</dbReference>
<dbReference type="InterPro" id="IPR036388">
    <property type="entry name" value="WH-like_DNA-bd_sf"/>
</dbReference>
<dbReference type="Gene3D" id="1.10.10.10">
    <property type="entry name" value="Winged helix-like DNA-binding domain superfamily/Winged helix DNA-binding domain"/>
    <property type="match status" value="1"/>
</dbReference>
<gene>
    <name evidence="5" type="ORF">SSOG_07762</name>
</gene>
<dbReference type="CDD" id="cd07377">
    <property type="entry name" value="WHTH_GntR"/>
    <property type="match status" value="1"/>
</dbReference>